<reference evidence="3 4" key="1">
    <citation type="submission" date="2017-01" db="EMBL/GenBank/DDBJ databases">
        <title>Deconstructing symbiosis and pathogenesis requirements using a combined genomic-metabolomic approach.</title>
        <authorList>
            <person name="Tobias N.J."/>
            <person name="Wolff H."/>
            <person name="Djahanschiri B."/>
            <person name="Ebersberger I."/>
            <person name="Bode H.B."/>
        </authorList>
    </citation>
    <scope>NUCLEOTIDE SEQUENCE [LARGE SCALE GENOMIC DNA]</scope>
    <source>
        <strain evidence="3 4">DSM 4764</strain>
    </source>
</reference>
<gene>
    <name evidence="3" type="ORF">Xbed_02702</name>
</gene>
<dbReference type="OrthoDB" id="6438278at2"/>
<protein>
    <submittedName>
        <fullName evidence="3">Inverse autotransporter beta-barrel domain-containing protein</fullName>
    </submittedName>
</protein>
<comment type="similarity">
    <text evidence="1">Belongs to the intimin/invasin family.</text>
</comment>
<sequence>MITKSVSSINEGGSVLPPTTSIEYSLVKIDDLIINQGFQIIITVNSTVNLPSSSTISVNNLNKISVVTTVPAQQDGSYQLPLVINKDNKRSGSCAIIFFVPQDTHVGDTVTFNIAPNVDPSQGAKYKCAVKNIDPNTLNLIVDNQYLQSPYDGTAQTKNGSTKVHTIIKDNTIQKTPLSNTPVFISSVHVNQLDFFELRDAAGLNPLNIIEFEGKKGVMVTSNSEGEIDFSVYAKESLSGGVQLTCIVPGVAQGYAHPIYAIYGGKPDFIHSTGAPSILGYYPPGNLTSDGEKNFIVTVDEYNDPAIGDVILFLVSTKNDPAKYTGQNKTIRDIKKDLGTPSIYVPYQIFEYNVESLFSYIIIRTSGDSLTSMSLPLTYMGEIIPNPIQNITVSPPSPILINDIYTLQINIKDATGQNSETNKKVNWIIKDSDQEGITLDPTNGTTDLNGDATTTLTSTQVRSVTVEASVEGVETPKSVDVEFKWPIIQKPTFTPKNKTVHPDGKEHYTFTAKVVGLDGVTPYTKQDVKFKWQLTLPKDAEPQKTWLSDTGQVTVNPDGSGLLQVDLYSSQTKSVVTGAEVCLFIVENALPIPSTKQCADPVDFKKTADTFEIKSLSVVGVDPSYPWSTFEPDGYPLSGDGQSYYLYTAKIVEAGTEAAPPDGTYINNAQWGMDLIANTYNGKPEWEITSDNQVKDGHITAKLSSQVGIGELKDDQITGGLTVTLTLPTGKESATSKKAEPVVFKTVPQKSGVFVYIKEADGKTIKKHKIFEDQLRPNNVFGKMYAQLYDLSIKKKILDEGGYVVDKSGFGGINDVGYIDINTGEIDLGNVVGLSGVQVAPASVTIKRTNQARYTYTYSFSPKNALEPYLPMGLVQKNSDGTLTCDNLGKYTRDANEFDVGINVNNDYSLTSEFPNSYSWGLLDSIEPAMTTFVGKYKNGERFIYDAEKDEIVDDENAKGYLLCLVSYTWRV</sequence>
<dbReference type="InterPro" id="IPR008964">
    <property type="entry name" value="Invasin/intimin_cell_adhesion"/>
</dbReference>
<dbReference type="InterPro" id="IPR013783">
    <property type="entry name" value="Ig-like_fold"/>
</dbReference>
<organism evidence="3 4">
    <name type="scientific">Xenorhabdus beddingii</name>
    <dbReference type="NCBI Taxonomy" id="40578"/>
    <lineage>
        <taxon>Bacteria</taxon>
        <taxon>Pseudomonadati</taxon>
        <taxon>Pseudomonadota</taxon>
        <taxon>Gammaproteobacteria</taxon>
        <taxon>Enterobacterales</taxon>
        <taxon>Morganellaceae</taxon>
        <taxon>Xenorhabdus</taxon>
    </lineage>
</organism>
<evidence type="ECO:0000259" key="2">
    <source>
        <dbReference type="Pfam" id="PF02369"/>
    </source>
</evidence>
<name>A0A1Y2SM46_9GAMM</name>
<dbReference type="Proteomes" id="UP000194204">
    <property type="component" value="Unassembled WGS sequence"/>
</dbReference>
<keyword evidence="4" id="KW-1185">Reference proteome</keyword>
<evidence type="ECO:0000256" key="1">
    <source>
        <dbReference type="ARBA" id="ARBA00010116"/>
    </source>
</evidence>
<evidence type="ECO:0000313" key="4">
    <source>
        <dbReference type="Proteomes" id="UP000194204"/>
    </source>
</evidence>
<dbReference type="Pfam" id="PF02369">
    <property type="entry name" value="Big_1"/>
    <property type="match status" value="1"/>
</dbReference>
<dbReference type="AlphaFoldDB" id="A0A1Y2SM46"/>
<evidence type="ECO:0000313" key="3">
    <source>
        <dbReference type="EMBL" id="OTA19145.1"/>
    </source>
</evidence>
<proteinExistence type="inferred from homology"/>
<dbReference type="EMBL" id="MUBK01000022">
    <property type="protein sequence ID" value="OTA19145.1"/>
    <property type="molecule type" value="Genomic_DNA"/>
</dbReference>
<dbReference type="RefSeq" id="WP_086113412.1">
    <property type="nucleotide sequence ID" value="NZ_CAWNHF010000126.1"/>
</dbReference>
<comment type="caution">
    <text evidence="3">The sequence shown here is derived from an EMBL/GenBank/DDBJ whole genome shotgun (WGS) entry which is preliminary data.</text>
</comment>
<feature type="domain" description="Big-1" evidence="2">
    <location>
        <begin position="406"/>
        <end position="483"/>
    </location>
</feature>
<dbReference type="InterPro" id="IPR003344">
    <property type="entry name" value="Big_1_dom"/>
</dbReference>
<accession>A0A1Y2SM46</accession>
<dbReference type="Gene3D" id="2.60.40.10">
    <property type="entry name" value="Immunoglobulins"/>
    <property type="match status" value="1"/>
</dbReference>
<dbReference type="SUPFAM" id="SSF49373">
    <property type="entry name" value="Invasin/intimin cell-adhesion fragments"/>
    <property type="match status" value="1"/>
</dbReference>